<sequence length="240" mass="26561">MYWRAENADLWNRFWAAVQDAAQRDGIDLPALTPPEDIPEPWTDHWLRDDLVLSMTCGLPFRTALKNRVTYVGTLFFGLNATPGYYYSRVITRSDPEPGNSLTLAYNSSDSQSGWAAAQPHLGAINHYLETGSHAASARAVLEGRADMACIDAVSWRLLKRFEPEMQTLRVMANTPGTPALPLICAKDHDPAPLRRAIRDATLRFIPKDAMDMGGPMTILVLDEAAYHAIPVPPAPPVHD</sequence>
<dbReference type="Pfam" id="PF12974">
    <property type="entry name" value="Phosphonate-bd"/>
    <property type="match status" value="1"/>
</dbReference>
<organism evidence="1 2">
    <name type="scientific">Thalassococcus lentus</name>
    <dbReference type="NCBI Taxonomy" id="1210524"/>
    <lineage>
        <taxon>Bacteria</taxon>
        <taxon>Pseudomonadati</taxon>
        <taxon>Pseudomonadota</taxon>
        <taxon>Alphaproteobacteria</taxon>
        <taxon>Rhodobacterales</taxon>
        <taxon>Roseobacteraceae</taxon>
        <taxon>Thalassococcus</taxon>
    </lineage>
</organism>
<protein>
    <submittedName>
        <fullName evidence="1">PhnD/SsuA/transferrin family substrate-binding protein</fullName>
    </submittedName>
</protein>
<dbReference type="Proteomes" id="UP001210720">
    <property type="component" value="Unassembled WGS sequence"/>
</dbReference>
<evidence type="ECO:0000313" key="1">
    <source>
        <dbReference type="EMBL" id="MDA7425366.1"/>
    </source>
</evidence>
<reference evidence="1 2" key="1">
    <citation type="submission" date="2023-01" db="EMBL/GenBank/DDBJ databases">
        <title>Thalassococcus onchidii sp. nov., isolated from a marine invertebrate from the South China Sea.</title>
        <authorList>
            <person name="Xu S."/>
            <person name="Liu Z."/>
            <person name="Xu Y."/>
        </authorList>
    </citation>
    <scope>NUCLEOTIDE SEQUENCE [LARGE SCALE GENOMIC DNA]</scope>
    <source>
        <strain evidence="1 2">KCTC 32084</strain>
    </source>
</reference>
<dbReference type="Gene3D" id="3.40.190.10">
    <property type="entry name" value="Periplasmic binding protein-like II"/>
    <property type="match status" value="1"/>
</dbReference>
<comment type="caution">
    <text evidence="1">The sequence shown here is derived from an EMBL/GenBank/DDBJ whole genome shotgun (WGS) entry which is preliminary data.</text>
</comment>
<evidence type="ECO:0000313" key="2">
    <source>
        <dbReference type="Proteomes" id="UP001210720"/>
    </source>
</evidence>
<gene>
    <name evidence="1" type="ORF">PFY00_11555</name>
</gene>
<dbReference type="RefSeq" id="WP_271432706.1">
    <property type="nucleotide sequence ID" value="NZ_JAQIOY010000003.1"/>
</dbReference>
<dbReference type="EMBL" id="JAQIOY010000003">
    <property type="protein sequence ID" value="MDA7425366.1"/>
    <property type="molecule type" value="Genomic_DNA"/>
</dbReference>
<keyword evidence="2" id="KW-1185">Reference proteome</keyword>
<accession>A0ABT4XTU3</accession>
<dbReference type="PANTHER" id="PTHR35841:SF1">
    <property type="entry name" value="PHOSPHONATES-BINDING PERIPLASMIC PROTEIN"/>
    <property type="match status" value="1"/>
</dbReference>
<name>A0ABT4XTU3_9RHOB</name>
<proteinExistence type="predicted"/>
<dbReference type="PANTHER" id="PTHR35841">
    <property type="entry name" value="PHOSPHONATES-BINDING PERIPLASMIC PROTEIN"/>
    <property type="match status" value="1"/>
</dbReference>